<gene>
    <name evidence="2" type="ORF">OXX778_LOCUS18057</name>
</gene>
<evidence type="ECO:0000313" key="2">
    <source>
        <dbReference type="EMBL" id="CAF1034897.1"/>
    </source>
</evidence>
<accession>A0A814JAM7</accession>
<comment type="caution">
    <text evidence="2">The sequence shown here is derived from an EMBL/GenBank/DDBJ whole genome shotgun (WGS) entry which is preliminary data.</text>
</comment>
<organism evidence="2 3">
    <name type="scientific">Brachionus calyciflorus</name>
    <dbReference type="NCBI Taxonomy" id="104777"/>
    <lineage>
        <taxon>Eukaryota</taxon>
        <taxon>Metazoa</taxon>
        <taxon>Spiralia</taxon>
        <taxon>Gnathifera</taxon>
        <taxon>Rotifera</taxon>
        <taxon>Eurotatoria</taxon>
        <taxon>Monogononta</taxon>
        <taxon>Pseudotrocha</taxon>
        <taxon>Ploima</taxon>
        <taxon>Brachionidae</taxon>
        <taxon>Brachionus</taxon>
    </lineage>
</organism>
<proteinExistence type="predicted"/>
<sequence>MNFKSKSRLKNGQVLNEILQGINCEFRCLWNWFVKEGTRKKTVNIWTGRYICKHCGKTAKLFIKSENIDGVFLNVFTSGGFQHALVPICKRIIGKDRENMANKIIADGATQTKAELFLEKKISRDKEYGYVTLKTIQKIKSERINKDKVSNCFEIDSKSIKIAYDELYPSTDEKRIKGFVQSIKSEPFGLLLISNFQIRIWTIIQKETPIWFFDATGCILKDIPCQSKSILFSIVCHDTFKKVIIPFADFFSNSLSTRTISNFLGEIKDLIERNVDSRVENKYPKVVVLDFTWANINAFLETFNRVTIFQYLIWAEELIIKANFKVYNYHDQFESDYIKNFTPTELLNRYTENSVEKWNYEKNENFFREKGYYYNCTESFSDFKNINSVNENSEKNDKLMSRLDFFKTFLPKNGGFMEEKNISIINTCSIDYFLLMVGFLWYNNKHFPKENNKKNNFFETFEKISSNITNGNWMDAR</sequence>
<dbReference type="AlphaFoldDB" id="A0A814JAM7"/>
<keyword evidence="1" id="KW-1133">Transmembrane helix</keyword>
<keyword evidence="1" id="KW-0472">Membrane</keyword>
<dbReference type="Proteomes" id="UP000663879">
    <property type="component" value="Unassembled WGS sequence"/>
</dbReference>
<evidence type="ECO:0000256" key="1">
    <source>
        <dbReference type="SAM" id="Phobius"/>
    </source>
</evidence>
<reference evidence="2" key="1">
    <citation type="submission" date="2021-02" db="EMBL/GenBank/DDBJ databases">
        <authorList>
            <person name="Nowell W R."/>
        </authorList>
    </citation>
    <scope>NUCLEOTIDE SEQUENCE</scope>
    <source>
        <strain evidence="2">Ploen Becks lab</strain>
    </source>
</reference>
<protein>
    <submittedName>
        <fullName evidence="2">Uncharacterized protein</fullName>
    </submittedName>
</protein>
<name>A0A814JAM7_9BILA</name>
<feature type="transmembrane region" description="Helical" evidence="1">
    <location>
        <begin position="422"/>
        <end position="442"/>
    </location>
</feature>
<dbReference type="OrthoDB" id="6617931at2759"/>
<evidence type="ECO:0000313" key="3">
    <source>
        <dbReference type="Proteomes" id="UP000663879"/>
    </source>
</evidence>
<keyword evidence="3" id="KW-1185">Reference proteome</keyword>
<dbReference type="EMBL" id="CAJNOC010004835">
    <property type="protein sequence ID" value="CAF1034897.1"/>
    <property type="molecule type" value="Genomic_DNA"/>
</dbReference>
<feature type="non-terminal residue" evidence="2">
    <location>
        <position position="1"/>
    </location>
</feature>
<keyword evidence="1" id="KW-0812">Transmembrane</keyword>